<evidence type="ECO:0000313" key="3">
    <source>
        <dbReference type="Proteomes" id="UP001501470"/>
    </source>
</evidence>
<dbReference type="Proteomes" id="UP001501470">
    <property type="component" value="Unassembled WGS sequence"/>
</dbReference>
<keyword evidence="3" id="KW-1185">Reference proteome</keyword>
<dbReference type="InterPro" id="IPR034139">
    <property type="entry name" value="TOPRIM_OLD"/>
</dbReference>
<dbReference type="EMBL" id="BAAAQD010000016">
    <property type="protein sequence ID" value="GAA1542501.1"/>
    <property type="molecule type" value="Genomic_DNA"/>
</dbReference>
<dbReference type="Pfam" id="PF20469">
    <property type="entry name" value="OLD-like_TOPRIM"/>
    <property type="match status" value="1"/>
</dbReference>
<gene>
    <name evidence="2" type="ORF">GCM10009827_072620</name>
</gene>
<evidence type="ECO:0000259" key="1">
    <source>
        <dbReference type="Pfam" id="PF20469"/>
    </source>
</evidence>
<name>A0ABN2BKX6_9ACTN</name>
<dbReference type="RefSeq" id="WP_344507231.1">
    <property type="nucleotide sequence ID" value="NZ_BAAAQD010000016.1"/>
</dbReference>
<proteinExistence type="predicted"/>
<organism evidence="2 3">
    <name type="scientific">Dactylosporangium maewongense</name>
    <dbReference type="NCBI Taxonomy" id="634393"/>
    <lineage>
        <taxon>Bacteria</taxon>
        <taxon>Bacillati</taxon>
        <taxon>Actinomycetota</taxon>
        <taxon>Actinomycetes</taxon>
        <taxon>Micromonosporales</taxon>
        <taxon>Micromonosporaceae</taxon>
        <taxon>Dactylosporangium</taxon>
    </lineage>
</organism>
<feature type="domain" description="OLD protein-like TOPRIM" evidence="1">
    <location>
        <begin position="26"/>
        <end position="87"/>
    </location>
</feature>
<accession>A0ABN2BKX6</accession>
<sequence>MDDAELSGPEAGVVATARAMAKVEGAAAILLVEGLSDQIALEALARRRGRDLDAERVVVLPAGGAHAVPRFLARFGPQGVRLAGLCDAGEEHVFRRGLARAGIGTPATRAEMAALGFHVCVADLEDELIRAIGVPAIEGLLDEHGDLGPFRTMQHQPVWRDRPPEAQLRRFFASGSRRKLRYAGLLVETVDLDRVPHPLDAVLTNTHP</sequence>
<protein>
    <recommendedName>
        <fullName evidence="1">OLD protein-like TOPRIM domain-containing protein</fullName>
    </recommendedName>
</protein>
<reference evidence="2 3" key="1">
    <citation type="journal article" date="2019" name="Int. J. Syst. Evol. Microbiol.">
        <title>The Global Catalogue of Microorganisms (GCM) 10K type strain sequencing project: providing services to taxonomists for standard genome sequencing and annotation.</title>
        <authorList>
            <consortium name="The Broad Institute Genomics Platform"/>
            <consortium name="The Broad Institute Genome Sequencing Center for Infectious Disease"/>
            <person name="Wu L."/>
            <person name="Ma J."/>
        </authorList>
    </citation>
    <scope>NUCLEOTIDE SEQUENCE [LARGE SCALE GENOMIC DNA]</scope>
    <source>
        <strain evidence="2 3">JCM 15933</strain>
    </source>
</reference>
<comment type="caution">
    <text evidence="2">The sequence shown here is derived from an EMBL/GenBank/DDBJ whole genome shotgun (WGS) entry which is preliminary data.</text>
</comment>
<evidence type="ECO:0000313" key="2">
    <source>
        <dbReference type="EMBL" id="GAA1542501.1"/>
    </source>
</evidence>